<name>A0AA39YNH8_9PEZI</name>
<reference evidence="2" key="1">
    <citation type="submission" date="2023-06" db="EMBL/GenBank/DDBJ databases">
        <title>Genome-scale phylogeny and comparative genomics of the fungal order Sordariales.</title>
        <authorList>
            <consortium name="Lawrence Berkeley National Laboratory"/>
            <person name="Hensen N."/>
            <person name="Bonometti L."/>
            <person name="Westerberg I."/>
            <person name="Brannstrom I.O."/>
            <person name="Guillou S."/>
            <person name="Cros-Aarteil S."/>
            <person name="Calhoun S."/>
            <person name="Haridas S."/>
            <person name="Kuo A."/>
            <person name="Mondo S."/>
            <person name="Pangilinan J."/>
            <person name="Riley R."/>
            <person name="Labutti K."/>
            <person name="Andreopoulos B."/>
            <person name="Lipzen A."/>
            <person name="Chen C."/>
            <person name="Yanf M."/>
            <person name="Daum C."/>
            <person name="Ng V."/>
            <person name="Clum A."/>
            <person name="Steindorff A."/>
            <person name="Ohm R."/>
            <person name="Martin F."/>
            <person name="Silar P."/>
            <person name="Natvig D."/>
            <person name="Lalanne C."/>
            <person name="Gautier V."/>
            <person name="Ament-Velasquez S.L."/>
            <person name="Kruys A."/>
            <person name="Hutchinson M.I."/>
            <person name="Powell A.J."/>
            <person name="Barry K."/>
            <person name="Miller A.N."/>
            <person name="Grigoriev I.V."/>
            <person name="Debuchy R."/>
            <person name="Gladieux P."/>
            <person name="Thoren M.H."/>
            <person name="Johannesson H."/>
        </authorList>
    </citation>
    <scope>NUCLEOTIDE SEQUENCE</scope>
    <source>
        <strain evidence="2">SMH2532-1</strain>
    </source>
</reference>
<accession>A0AA39YNH8</accession>
<dbReference type="Proteomes" id="UP001174936">
    <property type="component" value="Unassembled WGS sequence"/>
</dbReference>
<proteinExistence type="predicted"/>
<organism evidence="2 3">
    <name type="scientific">Cercophora newfieldiana</name>
    <dbReference type="NCBI Taxonomy" id="92897"/>
    <lineage>
        <taxon>Eukaryota</taxon>
        <taxon>Fungi</taxon>
        <taxon>Dikarya</taxon>
        <taxon>Ascomycota</taxon>
        <taxon>Pezizomycotina</taxon>
        <taxon>Sordariomycetes</taxon>
        <taxon>Sordariomycetidae</taxon>
        <taxon>Sordariales</taxon>
        <taxon>Lasiosphaeriaceae</taxon>
        <taxon>Cercophora</taxon>
    </lineage>
</organism>
<dbReference type="SUPFAM" id="SSF51695">
    <property type="entry name" value="PLC-like phosphodiesterases"/>
    <property type="match status" value="1"/>
</dbReference>
<dbReference type="InterPro" id="IPR017946">
    <property type="entry name" value="PLC-like_Pdiesterase_TIM-brl"/>
</dbReference>
<dbReference type="AlphaFoldDB" id="A0AA39YNH8"/>
<dbReference type="GO" id="GO:0008081">
    <property type="term" value="F:phosphoric diester hydrolase activity"/>
    <property type="evidence" value="ECO:0007669"/>
    <property type="project" value="InterPro"/>
</dbReference>
<evidence type="ECO:0000256" key="1">
    <source>
        <dbReference type="SAM" id="MobiDB-lite"/>
    </source>
</evidence>
<sequence>MAARGILPIPTRYGNKRAHGEAKRTQESMATSWSAAQSAMGQEYGFMASLNFQAYNWMHNMDVVLKDRQLRHIAMSGTNDAGMTRINDTFNWGGSVKNTQTQGLSIHNQLRAGARWFDMRIVGNHVLGFHAAHMIDDINQFTGEHPGEIIIWWVKYMTLLGEGMWDSETTEAFYDQLEDISYRCPDFKQPGEAGTLDRRAARSFMDKNGGHGCVLIFIDGHVDTKAGVRDHRESSGIYKGRKWFPRHGYWAEESTAEETGKKQIARMQALPRDTGPNDPFFIMQWQCTTDFIHATITGIDHFAVLGSNPALYWHAVNAMSPENYPTVILEDYISQVLELESSRADDATDFPSGVGAEIQTIVIGINLYLASQNCNVATSRHPLLRPKVERRSIEGRSTNSTSTQDPGRFTGIRYANGTFDRAPPSGFHLARVPILKTGTRFGNGTVLAEDLPNPDY</sequence>
<comment type="caution">
    <text evidence="2">The sequence shown here is derived from an EMBL/GenBank/DDBJ whole genome shotgun (WGS) entry which is preliminary data.</text>
</comment>
<feature type="compositionally biased region" description="Polar residues" evidence="1">
    <location>
        <begin position="395"/>
        <end position="405"/>
    </location>
</feature>
<gene>
    <name evidence="2" type="ORF">B0T16DRAFT_440275</name>
</gene>
<dbReference type="InterPro" id="IPR051057">
    <property type="entry name" value="PI-PLC_domain"/>
</dbReference>
<evidence type="ECO:0000313" key="2">
    <source>
        <dbReference type="EMBL" id="KAK0654822.1"/>
    </source>
</evidence>
<protein>
    <submittedName>
        <fullName evidence="2">PLC-like phosphodiesterase</fullName>
    </submittedName>
</protein>
<dbReference type="GO" id="GO:0006629">
    <property type="term" value="P:lipid metabolic process"/>
    <property type="evidence" value="ECO:0007669"/>
    <property type="project" value="InterPro"/>
</dbReference>
<dbReference type="PANTHER" id="PTHR13593:SF143">
    <property type="entry name" value="PHOSPHATIDYLINOSITOL-SPECIFIC PHOSPHOLIPASE C X DOMAIN-CONTAINING PROTEIN"/>
    <property type="match status" value="1"/>
</dbReference>
<dbReference type="Gene3D" id="3.20.20.190">
    <property type="entry name" value="Phosphatidylinositol (PI) phosphodiesterase"/>
    <property type="match status" value="1"/>
</dbReference>
<feature type="region of interest" description="Disordered" evidence="1">
    <location>
        <begin position="389"/>
        <end position="409"/>
    </location>
</feature>
<dbReference type="PANTHER" id="PTHR13593">
    <property type="match status" value="1"/>
</dbReference>
<dbReference type="EMBL" id="JAULSV010000001">
    <property type="protein sequence ID" value="KAK0654822.1"/>
    <property type="molecule type" value="Genomic_DNA"/>
</dbReference>
<keyword evidence="3" id="KW-1185">Reference proteome</keyword>
<evidence type="ECO:0000313" key="3">
    <source>
        <dbReference type="Proteomes" id="UP001174936"/>
    </source>
</evidence>